<name>A0A8J6TJR4_9CHLR</name>
<dbReference type="PROSITE" id="PS51186">
    <property type="entry name" value="GNAT"/>
    <property type="match status" value="1"/>
</dbReference>
<organism evidence="2 3">
    <name type="scientific">Candidatus Desulfolinea nitratireducens</name>
    <dbReference type="NCBI Taxonomy" id="2841698"/>
    <lineage>
        <taxon>Bacteria</taxon>
        <taxon>Bacillati</taxon>
        <taxon>Chloroflexota</taxon>
        <taxon>Anaerolineae</taxon>
        <taxon>Anaerolineales</taxon>
        <taxon>Anaerolineales incertae sedis</taxon>
        <taxon>Candidatus Desulfolinea</taxon>
    </lineage>
</organism>
<reference evidence="2 3" key="1">
    <citation type="submission" date="2020-08" db="EMBL/GenBank/DDBJ databases">
        <title>Bridging the membrane lipid divide: bacteria of the FCB group superphylum have the potential to synthesize archaeal ether lipids.</title>
        <authorList>
            <person name="Villanueva L."/>
            <person name="Von Meijenfeldt F.A.B."/>
            <person name="Westbye A.B."/>
            <person name="Yadav S."/>
            <person name="Hopmans E.C."/>
            <person name="Dutilh B.E."/>
            <person name="Sinninghe Damste J.S."/>
        </authorList>
    </citation>
    <scope>NUCLEOTIDE SEQUENCE [LARGE SCALE GENOMIC DNA]</scope>
    <source>
        <strain evidence="2">NIOZ-UU36</strain>
    </source>
</reference>
<dbReference type="GO" id="GO:0016747">
    <property type="term" value="F:acyltransferase activity, transferring groups other than amino-acyl groups"/>
    <property type="evidence" value="ECO:0007669"/>
    <property type="project" value="InterPro"/>
</dbReference>
<dbReference type="SUPFAM" id="SSF55729">
    <property type="entry name" value="Acyl-CoA N-acyltransferases (Nat)"/>
    <property type="match status" value="2"/>
</dbReference>
<dbReference type="AlphaFoldDB" id="A0A8J6TJR4"/>
<accession>A0A8J6TJR4</accession>
<evidence type="ECO:0000313" key="3">
    <source>
        <dbReference type="Proteomes" id="UP000614469"/>
    </source>
</evidence>
<gene>
    <name evidence="2" type="ORF">H8E29_11230</name>
</gene>
<dbReference type="Proteomes" id="UP000614469">
    <property type="component" value="Unassembled WGS sequence"/>
</dbReference>
<dbReference type="Gene3D" id="3.40.630.30">
    <property type="match status" value="1"/>
</dbReference>
<dbReference type="InterPro" id="IPR000182">
    <property type="entry name" value="GNAT_dom"/>
</dbReference>
<dbReference type="CDD" id="cd04301">
    <property type="entry name" value="NAT_SF"/>
    <property type="match status" value="1"/>
</dbReference>
<protein>
    <submittedName>
        <fullName evidence="2">GNAT family N-acetyltransferase</fullName>
    </submittedName>
</protein>
<sequence>MGEAIGYARSILRGDHRELTDFFVAPNSQSQGVGRELIKRVFPHDTHHRSIIATSDFRAMSRYLKEGVYPFVTELYFEREPEPLTVETDLVIETPGDTRSVIQIMGEIDLEILGHRRDIDHGYLVGDRTLYVYMRDSNVVGYGYIAKDYYGPFALLEQTDFPAVIAHAERKAYTLGAKSVGFETPTINTRAIDFLMKRGYRIKGFMGSIMSNKPFGKFENYILSSPPYFL</sequence>
<feature type="domain" description="N-acetyltransferase" evidence="1">
    <location>
        <begin position="1"/>
        <end position="97"/>
    </location>
</feature>
<dbReference type="InterPro" id="IPR016181">
    <property type="entry name" value="Acyl_CoA_acyltransferase"/>
</dbReference>
<evidence type="ECO:0000313" key="2">
    <source>
        <dbReference type="EMBL" id="MBC8335832.1"/>
    </source>
</evidence>
<dbReference type="Pfam" id="PF00583">
    <property type="entry name" value="Acetyltransf_1"/>
    <property type="match status" value="1"/>
</dbReference>
<comment type="caution">
    <text evidence="2">The sequence shown here is derived from an EMBL/GenBank/DDBJ whole genome shotgun (WGS) entry which is preliminary data.</text>
</comment>
<proteinExistence type="predicted"/>
<dbReference type="EMBL" id="JACNJN010000124">
    <property type="protein sequence ID" value="MBC8335832.1"/>
    <property type="molecule type" value="Genomic_DNA"/>
</dbReference>
<evidence type="ECO:0000259" key="1">
    <source>
        <dbReference type="PROSITE" id="PS51186"/>
    </source>
</evidence>